<name>A0A7Y4KVY8_9ACTN</name>
<comment type="caution">
    <text evidence="3">The sequence shown here is derived from an EMBL/GenBank/DDBJ whole genome shotgun (WGS) entry which is preliminary data.</text>
</comment>
<evidence type="ECO:0000313" key="2">
    <source>
        <dbReference type="EMBL" id="MBB6567664.1"/>
    </source>
</evidence>
<dbReference type="Proteomes" id="UP000534306">
    <property type="component" value="Unassembled WGS sequence"/>
</dbReference>
<dbReference type="EMBL" id="JACHKF010000001">
    <property type="protein sequence ID" value="MBB6567664.1"/>
    <property type="molecule type" value="Genomic_DNA"/>
</dbReference>
<dbReference type="Gene3D" id="1.25.40.10">
    <property type="entry name" value="Tetratricopeptide repeat domain"/>
    <property type="match status" value="1"/>
</dbReference>
<protein>
    <submittedName>
        <fullName evidence="3">Helix-turn-helix transcriptional regulator</fullName>
    </submittedName>
    <submittedName>
        <fullName evidence="2">Transcriptional regulator with XRE-family HTH domain</fullName>
    </submittedName>
</protein>
<dbReference type="InterPro" id="IPR010982">
    <property type="entry name" value="Lambda_DNA-bd_dom_sf"/>
</dbReference>
<dbReference type="Pfam" id="PF01381">
    <property type="entry name" value="HTH_3"/>
    <property type="match status" value="1"/>
</dbReference>
<dbReference type="CDD" id="cd00093">
    <property type="entry name" value="HTH_XRE"/>
    <property type="match status" value="1"/>
</dbReference>
<dbReference type="SUPFAM" id="SSF48452">
    <property type="entry name" value="TPR-like"/>
    <property type="match status" value="1"/>
</dbReference>
<keyword evidence="4" id="KW-1185">Reference proteome</keyword>
<feature type="domain" description="HTH cro/C1-type" evidence="1">
    <location>
        <begin position="6"/>
        <end position="58"/>
    </location>
</feature>
<organism evidence="3 4">
    <name type="scientific">Kribbella sandramycini</name>
    <dbReference type="NCBI Taxonomy" id="60450"/>
    <lineage>
        <taxon>Bacteria</taxon>
        <taxon>Bacillati</taxon>
        <taxon>Actinomycetota</taxon>
        <taxon>Actinomycetes</taxon>
        <taxon>Propionibacteriales</taxon>
        <taxon>Kribbellaceae</taxon>
        <taxon>Kribbella</taxon>
    </lineage>
</organism>
<evidence type="ECO:0000313" key="4">
    <source>
        <dbReference type="Proteomes" id="UP000534306"/>
    </source>
</evidence>
<dbReference type="Gene3D" id="1.10.260.40">
    <property type="entry name" value="lambda repressor-like DNA-binding domains"/>
    <property type="match status" value="1"/>
</dbReference>
<dbReference type="RefSeq" id="WP_171671580.1">
    <property type="nucleotide sequence ID" value="NZ_BAAAGT010000003.1"/>
</dbReference>
<evidence type="ECO:0000313" key="5">
    <source>
        <dbReference type="Proteomes" id="UP000553957"/>
    </source>
</evidence>
<dbReference type="Proteomes" id="UP000553957">
    <property type="component" value="Unassembled WGS sequence"/>
</dbReference>
<evidence type="ECO:0000313" key="3">
    <source>
        <dbReference type="EMBL" id="NOL39735.1"/>
    </source>
</evidence>
<dbReference type="EMBL" id="JABJRC010000001">
    <property type="protein sequence ID" value="NOL39735.1"/>
    <property type="molecule type" value="Genomic_DNA"/>
</dbReference>
<gene>
    <name evidence="2" type="ORF">HNR71_003301</name>
    <name evidence="3" type="ORF">HPO96_05705</name>
</gene>
<proteinExistence type="predicted"/>
<dbReference type="PROSITE" id="PS50943">
    <property type="entry name" value="HTH_CROC1"/>
    <property type="match status" value="1"/>
</dbReference>
<dbReference type="SMART" id="SM00530">
    <property type="entry name" value="HTH_XRE"/>
    <property type="match status" value="1"/>
</dbReference>
<dbReference type="InterPro" id="IPR001387">
    <property type="entry name" value="Cro/C1-type_HTH"/>
</dbReference>
<dbReference type="SUPFAM" id="SSF47413">
    <property type="entry name" value="lambda repressor-like DNA-binding domains"/>
    <property type="match status" value="1"/>
</dbReference>
<accession>A0A7Y4KVY8</accession>
<dbReference type="GO" id="GO:0003677">
    <property type="term" value="F:DNA binding"/>
    <property type="evidence" value="ECO:0007669"/>
    <property type="project" value="InterPro"/>
</dbReference>
<dbReference type="AlphaFoldDB" id="A0A7Y4KVY8"/>
<sequence length="343" mass="36291">MNDLGQRRRAAGFSQAALAALLEVDRTTVARWESGVTAPHPYVRAKLAAALRISMAELEQLLGGQPRAAGRLGTAELELLRARTEGLRRLDDVMGGNETYPIYARELRLATDLLRDAGPQREVLSGMVAELAHLVGWSAHDAGRRSEALKLHRTALAAASDAGDRPLVSEALALLAYLEADPAAAAAAVDSLDGAATPFVRVDVHARASWAYAAAGDVRRSEAALDAAREAYASADRAGPEPPWINWVDDTSLDVISGACWIALGKPALAIPPLERALSALGDARGRDKSLYLLWLAGAYLGTGEPEQAAHAFERGTALGGQLGSARVAATAKAIELRLKPHR</sequence>
<reference evidence="3 4" key="1">
    <citation type="submission" date="2020-05" db="EMBL/GenBank/DDBJ databases">
        <title>Genome sequence of Kribbella sandramycini ATCC 39419.</title>
        <authorList>
            <person name="Maclea K.S."/>
            <person name="Fair J.L."/>
        </authorList>
    </citation>
    <scope>NUCLEOTIDE SEQUENCE [LARGE SCALE GENOMIC DNA]</scope>
    <source>
        <strain evidence="3 4">ATCC 39419</strain>
    </source>
</reference>
<reference evidence="2 5" key="2">
    <citation type="submission" date="2020-08" db="EMBL/GenBank/DDBJ databases">
        <title>Sequencing the genomes of 1000 actinobacteria strains.</title>
        <authorList>
            <person name="Klenk H.-P."/>
        </authorList>
    </citation>
    <scope>NUCLEOTIDE SEQUENCE [LARGE SCALE GENOMIC DNA]</scope>
    <source>
        <strain evidence="2 5">DSM 15626</strain>
    </source>
</reference>
<dbReference type="InterPro" id="IPR011990">
    <property type="entry name" value="TPR-like_helical_dom_sf"/>
</dbReference>
<evidence type="ECO:0000259" key="1">
    <source>
        <dbReference type="PROSITE" id="PS50943"/>
    </source>
</evidence>